<evidence type="ECO:0000256" key="1">
    <source>
        <dbReference type="ARBA" id="ARBA00008694"/>
    </source>
</evidence>
<dbReference type="PROSITE" id="PS51186">
    <property type="entry name" value="GNAT"/>
    <property type="match status" value="1"/>
</dbReference>
<dbReference type="Gene3D" id="3.40.630.30">
    <property type="match status" value="1"/>
</dbReference>
<dbReference type="PANTHER" id="PTHR10545:SF29">
    <property type="entry name" value="GH14572P-RELATED"/>
    <property type="match status" value="1"/>
</dbReference>
<dbReference type="GO" id="GO:0008080">
    <property type="term" value="F:N-acetyltransferase activity"/>
    <property type="evidence" value="ECO:0007669"/>
    <property type="project" value="TreeGrafter"/>
</dbReference>
<evidence type="ECO:0000259" key="4">
    <source>
        <dbReference type="PROSITE" id="PS51186"/>
    </source>
</evidence>
<evidence type="ECO:0000313" key="5">
    <source>
        <dbReference type="EMBL" id="OZJ05516.1"/>
    </source>
</evidence>
<dbReference type="Proteomes" id="UP000242875">
    <property type="component" value="Unassembled WGS sequence"/>
</dbReference>
<organism evidence="5 6">
    <name type="scientific">Bifiguratus adelaidae</name>
    <dbReference type="NCBI Taxonomy" id="1938954"/>
    <lineage>
        <taxon>Eukaryota</taxon>
        <taxon>Fungi</taxon>
        <taxon>Fungi incertae sedis</taxon>
        <taxon>Mucoromycota</taxon>
        <taxon>Mucoromycotina</taxon>
        <taxon>Endogonomycetes</taxon>
        <taxon>Endogonales</taxon>
        <taxon>Endogonales incertae sedis</taxon>
        <taxon>Bifiguratus</taxon>
    </lineage>
</organism>
<dbReference type="InterPro" id="IPR000182">
    <property type="entry name" value="GNAT_dom"/>
</dbReference>
<name>A0A261Y4G9_9FUNG</name>
<keyword evidence="3" id="KW-0012">Acyltransferase</keyword>
<dbReference type="AlphaFoldDB" id="A0A261Y4G9"/>
<keyword evidence="2" id="KW-0808">Transferase</keyword>
<gene>
    <name evidence="5" type="ORF">BZG36_01883</name>
</gene>
<reference evidence="5 6" key="1">
    <citation type="journal article" date="2017" name="Mycologia">
        <title>Bifiguratus adelaidae, gen. et sp. nov., a new member of Mucoromycotina in endophytic and soil-dwelling habitats.</title>
        <authorList>
            <person name="Torres-Cruz T.J."/>
            <person name="Billingsley Tobias T.L."/>
            <person name="Almatruk M."/>
            <person name="Hesse C."/>
            <person name="Kuske C.R."/>
            <person name="Desiro A."/>
            <person name="Benucci G.M."/>
            <person name="Bonito G."/>
            <person name="Stajich J.E."/>
            <person name="Dunlap C."/>
            <person name="Arnold A.E."/>
            <person name="Porras-Alfaro A."/>
        </authorList>
    </citation>
    <scope>NUCLEOTIDE SEQUENCE [LARGE SCALE GENOMIC DNA]</scope>
    <source>
        <strain evidence="5 6">AZ0501</strain>
    </source>
</reference>
<keyword evidence="6" id="KW-1185">Reference proteome</keyword>
<protein>
    <recommendedName>
        <fullName evidence="4">N-acetyltransferase domain-containing protein</fullName>
    </recommendedName>
</protein>
<accession>A0A261Y4G9</accession>
<proteinExistence type="inferred from homology"/>
<dbReference type="CDD" id="cd04301">
    <property type="entry name" value="NAT_SF"/>
    <property type="match status" value="1"/>
</dbReference>
<evidence type="ECO:0000256" key="2">
    <source>
        <dbReference type="ARBA" id="ARBA00022679"/>
    </source>
</evidence>
<dbReference type="FunFam" id="3.40.630.30:FF:000064">
    <property type="entry name" value="GNAT family acetyltransferase"/>
    <property type="match status" value="1"/>
</dbReference>
<evidence type="ECO:0000256" key="3">
    <source>
        <dbReference type="ARBA" id="ARBA00023315"/>
    </source>
</evidence>
<dbReference type="PANTHER" id="PTHR10545">
    <property type="entry name" value="DIAMINE N-ACETYLTRANSFERASE"/>
    <property type="match status" value="1"/>
</dbReference>
<dbReference type="SUPFAM" id="SSF55729">
    <property type="entry name" value="Acyl-CoA N-acyltransferases (Nat)"/>
    <property type="match status" value="1"/>
</dbReference>
<comment type="caution">
    <text evidence="5">The sequence shown here is derived from an EMBL/GenBank/DDBJ whole genome shotgun (WGS) entry which is preliminary data.</text>
</comment>
<dbReference type="EMBL" id="MVBO01000014">
    <property type="protein sequence ID" value="OZJ05516.1"/>
    <property type="molecule type" value="Genomic_DNA"/>
</dbReference>
<dbReference type="OrthoDB" id="7305308at2759"/>
<dbReference type="Pfam" id="PF00583">
    <property type="entry name" value="Acetyltransf_1"/>
    <property type="match status" value="1"/>
</dbReference>
<comment type="similarity">
    <text evidence="1">Belongs to the acetyltransferase family.</text>
</comment>
<evidence type="ECO:0000313" key="6">
    <source>
        <dbReference type="Proteomes" id="UP000242875"/>
    </source>
</evidence>
<sequence>MALDKAPEVSETRPDGSCFSIRPSTAEDVPLILSFIRRLAEYEKEPDAVKATESILSQNLFGPTPYAQVVIAYYQPANQPEVPVGFALYFFNFSTWTGKPGLYLEDLFVDQAYRGLGFGKRLLVYLAQVAKGRDCGRFEWVVLDWNEPSLQFYKSLGAVAKKEWIVHRVDGKSLDDLAERM</sequence>
<feature type="domain" description="N-acetyltransferase" evidence="4">
    <location>
        <begin position="19"/>
        <end position="181"/>
    </location>
</feature>
<dbReference type="InterPro" id="IPR051016">
    <property type="entry name" value="Diverse_Substrate_AcTransf"/>
</dbReference>
<dbReference type="InterPro" id="IPR016181">
    <property type="entry name" value="Acyl_CoA_acyltransferase"/>
</dbReference>